<evidence type="ECO:0000313" key="3">
    <source>
        <dbReference type="EMBL" id="VFK23760.1"/>
    </source>
</evidence>
<evidence type="ECO:0000313" key="4">
    <source>
        <dbReference type="EMBL" id="VFK26661.1"/>
    </source>
</evidence>
<evidence type="ECO:0000313" key="5">
    <source>
        <dbReference type="EMBL" id="VFK74588.1"/>
    </source>
</evidence>
<dbReference type="Gene3D" id="2.70.50.70">
    <property type="match status" value="1"/>
</dbReference>
<dbReference type="Pfam" id="PF14734">
    <property type="entry name" value="DUF4469"/>
    <property type="match status" value="1"/>
</dbReference>
<feature type="domain" description="DUF4469" evidence="1">
    <location>
        <begin position="136"/>
        <end position="220"/>
    </location>
</feature>
<feature type="domain" description="Bvu-2165-like IHF-HU-like DNA-binding" evidence="2">
    <location>
        <begin position="4"/>
        <end position="115"/>
    </location>
</feature>
<dbReference type="EMBL" id="CAADFQ010000001">
    <property type="protein sequence ID" value="VFK26661.1"/>
    <property type="molecule type" value="Genomic_DNA"/>
</dbReference>
<dbReference type="EMBL" id="CAADGH010000007">
    <property type="protein sequence ID" value="VFK74588.1"/>
    <property type="molecule type" value="Genomic_DNA"/>
</dbReference>
<dbReference type="EMBL" id="CAADFO010000006">
    <property type="protein sequence ID" value="VFK23760.1"/>
    <property type="molecule type" value="Genomic_DNA"/>
</dbReference>
<gene>
    <name evidence="3" type="ORF">BECKMB1821G_GA0114241_10066</name>
    <name evidence="5" type="ORF">BECKMB1821H_GA0114242_10076</name>
    <name evidence="4" type="ORF">BECKMB1821I_GA0114274_100179</name>
</gene>
<dbReference type="InterPro" id="IPR027824">
    <property type="entry name" value="DUF4469"/>
</dbReference>
<dbReference type="Pfam" id="PF14848">
    <property type="entry name" value="HU-DNA_bdg"/>
    <property type="match status" value="1"/>
</dbReference>
<evidence type="ECO:0000259" key="2">
    <source>
        <dbReference type="Pfam" id="PF14848"/>
    </source>
</evidence>
<protein>
    <submittedName>
        <fullName evidence="5">Uncharacterized protein</fullName>
    </submittedName>
</protein>
<proteinExistence type="predicted"/>
<organism evidence="5">
    <name type="scientific">Candidatus Kentrum sp. MB</name>
    <dbReference type="NCBI Taxonomy" id="2138164"/>
    <lineage>
        <taxon>Bacteria</taxon>
        <taxon>Pseudomonadati</taxon>
        <taxon>Pseudomonadota</taxon>
        <taxon>Gammaproteobacteria</taxon>
        <taxon>Candidatus Kentrum</taxon>
    </lineage>
</organism>
<evidence type="ECO:0000259" key="1">
    <source>
        <dbReference type="Pfam" id="PF14734"/>
    </source>
</evidence>
<reference evidence="5" key="1">
    <citation type="submission" date="2019-02" db="EMBL/GenBank/DDBJ databases">
        <authorList>
            <person name="Gruber-Vodicka R. H."/>
            <person name="Seah K. B. B."/>
        </authorList>
    </citation>
    <scope>NUCLEOTIDE SEQUENCE</scope>
    <source>
        <strain evidence="3">BECK_BZ197</strain>
        <strain evidence="5">BECK_BZ198</strain>
        <strain evidence="4">BECK_BZ199</strain>
    </source>
</reference>
<dbReference type="CDD" id="cd12843">
    <property type="entry name" value="Bvu_2165_C_like"/>
    <property type="match status" value="1"/>
</dbReference>
<dbReference type="InterPro" id="IPR049893">
    <property type="entry name" value="Bvu_2165-like_IHF-HU-DNA_bdg"/>
</dbReference>
<name>A0A451B8G5_9GAMM</name>
<accession>A0A451B8G5</accession>
<sequence>MAIEYALLENNLTPNPNDYAAHVQITGSADLNTIVHRITDQGSTWSAQDITAVLGEVVHTCESLLLEGFRINIGGLCELYPRVTGVFEGATDHFDHTRHRIDVGASPAAYIRKLIRDNGHTAKVEAVKPIPAPIEYTDTGSGDVNGALTPGNIGTIDGHRLKFDLALADEGIFLISANGEETRISVVQKNKPSQLVFLVPNVKPGDYHVEVRAHIQGGAELRAGRLGATLTVSRKNKGED</sequence>
<dbReference type="AlphaFoldDB" id="A0A451B8G5"/>